<dbReference type="EMBL" id="JABJRC010000003">
    <property type="protein sequence ID" value="NOL41668.1"/>
    <property type="molecule type" value="Genomic_DNA"/>
</dbReference>
<proteinExistence type="predicted"/>
<name>A0A7Y4KZR0_9ACTN</name>
<evidence type="ECO:0000313" key="10">
    <source>
        <dbReference type="Proteomes" id="UP000553957"/>
    </source>
</evidence>
<evidence type="ECO:0000313" key="9">
    <source>
        <dbReference type="Proteomes" id="UP000534306"/>
    </source>
</evidence>
<evidence type="ECO:0000256" key="6">
    <source>
        <dbReference type="SAM" id="Phobius"/>
    </source>
</evidence>
<evidence type="ECO:0000256" key="2">
    <source>
        <dbReference type="ARBA" id="ARBA00022475"/>
    </source>
</evidence>
<keyword evidence="3 6" id="KW-0812">Transmembrane</keyword>
<dbReference type="EMBL" id="JACHKF010000001">
    <property type="protein sequence ID" value="MBB6565399.1"/>
    <property type="molecule type" value="Genomic_DNA"/>
</dbReference>
<dbReference type="Proteomes" id="UP000553957">
    <property type="component" value="Unassembled WGS sequence"/>
</dbReference>
<evidence type="ECO:0000256" key="4">
    <source>
        <dbReference type="ARBA" id="ARBA00022989"/>
    </source>
</evidence>
<feature type="transmembrane region" description="Helical" evidence="6">
    <location>
        <begin position="177"/>
        <end position="198"/>
    </location>
</feature>
<evidence type="ECO:0000256" key="3">
    <source>
        <dbReference type="ARBA" id="ARBA00022692"/>
    </source>
</evidence>
<dbReference type="GO" id="GO:0005886">
    <property type="term" value="C:plasma membrane"/>
    <property type="evidence" value="ECO:0007669"/>
    <property type="project" value="UniProtKB-SubCell"/>
</dbReference>
<reference evidence="8 9" key="1">
    <citation type="submission" date="2020-05" db="EMBL/GenBank/DDBJ databases">
        <title>Genome sequence of Kribbella sandramycini ATCC 39419.</title>
        <authorList>
            <person name="Maclea K.S."/>
            <person name="Fair J.L."/>
        </authorList>
    </citation>
    <scope>NUCLEOTIDE SEQUENCE [LARGE SCALE GENOMIC DNA]</scope>
    <source>
        <strain evidence="8 9">ATCC 39419</strain>
    </source>
</reference>
<dbReference type="PANTHER" id="PTHR30086">
    <property type="entry name" value="ARGININE EXPORTER PROTEIN ARGO"/>
    <property type="match status" value="1"/>
</dbReference>
<evidence type="ECO:0000256" key="1">
    <source>
        <dbReference type="ARBA" id="ARBA00004651"/>
    </source>
</evidence>
<protein>
    <submittedName>
        <fullName evidence="8">Amino acid transporter</fullName>
    </submittedName>
    <submittedName>
        <fullName evidence="7">L-lysine exporter family protein LysE/ArgO</fullName>
    </submittedName>
</protein>
<feature type="transmembrane region" description="Helical" evidence="6">
    <location>
        <begin position="34"/>
        <end position="60"/>
    </location>
</feature>
<comment type="subcellular location">
    <subcellularLocation>
        <location evidence="1">Cell membrane</location>
        <topology evidence="1">Multi-pass membrane protein</topology>
    </subcellularLocation>
</comment>
<dbReference type="Proteomes" id="UP000534306">
    <property type="component" value="Unassembled WGS sequence"/>
</dbReference>
<dbReference type="InterPro" id="IPR001123">
    <property type="entry name" value="LeuE-type"/>
</dbReference>
<feature type="transmembrane region" description="Helical" evidence="6">
    <location>
        <begin position="144"/>
        <end position="165"/>
    </location>
</feature>
<accession>A0A7Y4KZR0</accession>
<dbReference type="GO" id="GO:0015171">
    <property type="term" value="F:amino acid transmembrane transporter activity"/>
    <property type="evidence" value="ECO:0007669"/>
    <property type="project" value="TreeGrafter"/>
</dbReference>
<feature type="transmembrane region" description="Helical" evidence="6">
    <location>
        <begin position="72"/>
        <end position="89"/>
    </location>
</feature>
<comment type="caution">
    <text evidence="8">The sequence shown here is derived from an EMBL/GenBank/DDBJ whole genome shotgun (WGS) entry which is preliminary data.</text>
</comment>
<organism evidence="8 9">
    <name type="scientific">Kribbella sandramycini</name>
    <dbReference type="NCBI Taxonomy" id="60450"/>
    <lineage>
        <taxon>Bacteria</taxon>
        <taxon>Bacillati</taxon>
        <taxon>Actinomycetota</taxon>
        <taxon>Actinomycetes</taxon>
        <taxon>Propionibacteriales</taxon>
        <taxon>Kribbellaceae</taxon>
        <taxon>Kribbella</taxon>
    </lineage>
</organism>
<sequence length="199" mass="21072">MTALTGFATTLGLIVALGAQNAFVLRQGLRREHVVPIVLVCAFSDALLISAGIAGLGVLITQSPLALTIAKYAGAAFLYAYAALAARRALAPTTLTATATHSPLSLRTAVLTCLAFTYLNPHVYLDTVVLLGSLANQHGPSARWLYALGSVAASFTWFTALGFLSRHLSPLFTRPRAWQLLDTTIALLMTTLATYLLLG</sequence>
<evidence type="ECO:0000256" key="5">
    <source>
        <dbReference type="ARBA" id="ARBA00023136"/>
    </source>
</evidence>
<dbReference type="RefSeq" id="WP_171674160.1">
    <property type="nucleotide sequence ID" value="NZ_BAAAGT010000001.1"/>
</dbReference>
<gene>
    <name evidence="7" type="ORF">HNR71_001036</name>
    <name evidence="8" type="ORF">HPO96_15580</name>
</gene>
<dbReference type="Pfam" id="PF01810">
    <property type="entry name" value="LysE"/>
    <property type="match status" value="1"/>
</dbReference>
<keyword evidence="5 6" id="KW-0472">Membrane</keyword>
<dbReference type="PANTHER" id="PTHR30086:SF20">
    <property type="entry name" value="ARGININE EXPORTER PROTEIN ARGO-RELATED"/>
    <property type="match status" value="1"/>
</dbReference>
<keyword evidence="4 6" id="KW-1133">Transmembrane helix</keyword>
<keyword evidence="2" id="KW-1003">Cell membrane</keyword>
<dbReference type="AlphaFoldDB" id="A0A7Y4KZR0"/>
<keyword evidence="9" id="KW-1185">Reference proteome</keyword>
<evidence type="ECO:0000313" key="8">
    <source>
        <dbReference type="EMBL" id="NOL41668.1"/>
    </source>
</evidence>
<reference evidence="7 10" key="2">
    <citation type="submission" date="2020-08" db="EMBL/GenBank/DDBJ databases">
        <title>Sequencing the genomes of 1000 actinobacteria strains.</title>
        <authorList>
            <person name="Klenk H.-P."/>
        </authorList>
    </citation>
    <scope>NUCLEOTIDE SEQUENCE [LARGE SCALE GENOMIC DNA]</scope>
    <source>
        <strain evidence="7 10">DSM 15626</strain>
    </source>
</reference>
<evidence type="ECO:0000313" key="7">
    <source>
        <dbReference type="EMBL" id="MBB6565399.1"/>
    </source>
</evidence>